<keyword evidence="1" id="KW-1133">Transmembrane helix</keyword>
<dbReference type="Pfam" id="PF04892">
    <property type="entry name" value="VanZ"/>
    <property type="match status" value="1"/>
</dbReference>
<dbReference type="Proteomes" id="UP000450917">
    <property type="component" value="Unassembled WGS sequence"/>
</dbReference>
<dbReference type="InterPro" id="IPR006976">
    <property type="entry name" value="VanZ-like"/>
</dbReference>
<accession>A0A7X3CVF5</accession>
<sequence>MNVWLRWLPSVLGMAAIYYFSSRTGDDLGGWLDQIRIWIPFMEGFDWGHFVSYYGLALTYLWGLRPRRLSWRTKLLVVLMCIGYGVTDEFHQMFVPGRTPDVMDLRNDAIGAALAMLTASIPSVARFFERRNDC</sequence>
<evidence type="ECO:0000313" key="3">
    <source>
        <dbReference type="EMBL" id="MUG73107.1"/>
    </source>
</evidence>
<keyword evidence="1" id="KW-0472">Membrane</keyword>
<feature type="domain" description="VanZ-like" evidence="2">
    <location>
        <begin position="44"/>
        <end position="120"/>
    </location>
</feature>
<dbReference type="NCBIfam" id="NF037970">
    <property type="entry name" value="vanZ_1"/>
    <property type="match status" value="1"/>
</dbReference>
<reference evidence="3 4" key="1">
    <citation type="submission" date="2019-11" db="EMBL/GenBank/DDBJ databases">
        <title>Draft genome sequences of five Paenibacillus species of dairy origin.</title>
        <authorList>
            <person name="Olajide A.M."/>
            <person name="Chen S."/>
            <person name="Lapointe G."/>
        </authorList>
    </citation>
    <scope>NUCLEOTIDE SEQUENCE [LARGE SCALE GENOMIC DNA]</scope>
    <source>
        <strain evidence="3 4">2CS3</strain>
    </source>
</reference>
<evidence type="ECO:0000259" key="2">
    <source>
        <dbReference type="Pfam" id="PF04892"/>
    </source>
</evidence>
<feature type="transmembrane region" description="Helical" evidence="1">
    <location>
        <begin position="47"/>
        <end position="63"/>
    </location>
</feature>
<feature type="transmembrane region" description="Helical" evidence="1">
    <location>
        <begin position="75"/>
        <end position="94"/>
    </location>
</feature>
<proteinExistence type="predicted"/>
<dbReference type="AlphaFoldDB" id="A0A7X3CVF5"/>
<name>A0A7X3CVF5_9BACL</name>
<evidence type="ECO:0000313" key="4">
    <source>
        <dbReference type="Proteomes" id="UP000450917"/>
    </source>
</evidence>
<evidence type="ECO:0000256" key="1">
    <source>
        <dbReference type="SAM" id="Phobius"/>
    </source>
</evidence>
<dbReference type="EMBL" id="WNZX01000021">
    <property type="protein sequence ID" value="MUG73107.1"/>
    <property type="molecule type" value="Genomic_DNA"/>
</dbReference>
<protein>
    <recommendedName>
        <fullName evidence="2">VanZ-like domain-containing protein</fullName>
    </recommendedName>
</protein>
<dbReference type="RefSeq" id="WP_141333722.1">
    <property type="nucleotide sequence ID" value="NZ_JBDLZV010000001.1"/>
</dbReference>
<comment type="caution">
    <text evidence="3">The sequence shown here is derived from an EMBL/GenBank/DDBJ whole genome shotgun (WGS) entry which is preliminary data.</text>
</comment>
<gene>
    <name evidence="3" type="ORF">GNP93_20970</name>
</gene>
<keyword evidence="1" id="KW-0812">Transmembrane</keyword>
<organism evidence="3 4">
    <name type="scientific">Paenibacillus validus</name>
    <dbReference type="NCBI Taxonomy" id="44253"/>
    <lineage>
        <taxon>Bacteria</taxon>
        <taxon>Bacillati</taxon>
        <taxon>Bacillota</taxon>
        <taxon>Bacilli</taxon>
        <taxon>Bacillales</taxon>
        <taxon>Paenibacillaceae</taxon>
        <taxon>Paenibacillus</taxon>
    </lineage>
</organism>
<feature type="transmembrane region" description="Helical" evidence="1">
    <location>
        <begin position="109"/>
        <end position="128"/>
    </location>
</feature>
<keyword evidence="4" id="KW-1185">Reference proteome</keyword>